<evidence type="ECO:0000256" key="1">
    <source>
        <dbReference type="SAM" id="MobiDB-lite"/>
    </source>
</evidence>
<dbReference type="AlphaFoldDB" id="A0A9P7K1G6"/>
<proteinExistence type="predicted"/>
<feature type="compositionally biased region" description="Basic and acidic residues" evidence="1">
    <location>
        <begin position="354"/>
        <end position="364"/>
    </location>
</feature>
<protein>
    <submittedName>
        <fullName evidence="2">Uncharacterized protein</fullName>
    </submittedName>
</protein>
<dbReference type="InterPro" id="IPR021109">
    <property type="entry name" value="Peptidase_aspartic_dom_sf"/>
</dbReference>
<feature type="region of interest" description="Disordered" evidence="1">
    <location>
        <begin position="345"/>
        <end position="384"/>
    </location>
</feature>
<sequence>MTPRQGNNREPAVLAHDQAGHEDQIPAPANTTTNPYSADLSSTSHVNLDTSEYTIIDLYEVRDKSKNEIMPFFSQLRIHGPQGEIMRVWGHFDDGAMVNAMSSEMYQKVQHRLAPLRLSNRKLRMANGSIVTLQGQWEGHIELGGIQVEASFEVFDSGGGWDFLFRKRLMTLFNVIHNYANDTVQIHKGEHQATLQNQFKIANSSNGPIGPPIPECAFIKEVGDSHDESPIREVLSKVIPDQIPADSTLAPGKILEEKVIAPVCIVTDTPDSEEQSIEHETGEEQAPAMTQNQMNQSGGYARTFHRSIKSRKLHPCPKGTSEQNNNGSAVIDGYLHSILLQDSTPSRWQMNPDHIQHSTWKAEDTSGTSACLSGSPVHPRRSAT</sequence>
<reference evidence="2" key="1">
    <citation type="submission" date="2021-02" db="EMBL/GenBank/DDBJ databases">
        <authorList>
            <person name="Nieuwenhuis M."/>
            <person name="Van De Peppel L.J.J."/>
        </authorList>
    </citation>
    <scope>NUCLEOTIDE SEQUENCE</scope>
    <source>
        <strain evidence="2">D49</strain>
    </source>
</reference>
<dbReference type="OrthoDB" id="2919534at2759"/>
<reference evidence="2" key="2">
    <citation type="submission" date="2021-10" db="EMBL/GenBank/DDBJ databases">
        <title>Phylogenomics reveals ancestral predisposition of the termite-cultivated fungus Termitomyces towards a domesticated lifestyle.</title>
        <authorList>
            <person name="Auxier B."/>
            <person name="Grum-Grzhimaylo A."/>
            <person name="Cardenas M.E."/>
            <person name="Lodge J.D."/>
            <person name="Laessoe T."/>
            <person name="Pedersen O."/>
            <person name="Smith M.E."/>
            <person name="Kuyper T.W."/>
            <person name="Franco-Molano E.A."/>
            <person name="Baroni T.J."/>
            <person name="Aanen D.K."/>
        </authorList>
    </citation>
    <scope>NUCLEOTIDE SEQUENCE</scope>
    <source>
        <strain evidence="2">D49</strain>
    </source>
</reference>
<accession>A0A9P7K1G6</accession>
<dbReference type="Gene3D" id="2.40.70.10">
    <property type="entry name" value="Acid Proteases"/>
    <property type="match status" value="1"/>
</dbReference>
<feature type="region of interest" description="Disordered" evidence="1">
    <location>
        <begin position="271"/>
        <end position="298"/>
    </location>
</feature>
<evidence type="ECO:0000313" key="2">
    <source>
        <dbReference type="EMBL" id="KAG5634256.1"/>
    </source>
</evidence>
<organism evidence="2 3">
    <name type="scientific">Sphagnurus paluster</name>
    <dbReference type="NCBI Taxonomy" id="117069"/>
    <lineage>
        <taxon>Eukaryota</taxon>
        <taxon>Fungi</taxon>
        <taxon>Dikarya</taxon>
        <taxon>Basidiomycota</taxon>
        <taxon>Agaricomycotina</taxon>
        <taxon>Agaricomycetes</taxon>
        <taxon>Agaricomycetidae</taxon>
        <taxon>Agaricales</taxon>
        <taxon>Tricholomatineae</taxon>
        <taxon>Lyophyllaceae</taxon>
        <taxon>Sphagnurus</taxon>
    </lineage>
</organism>
<keyword evidence="3" id="KW-1185">Reference proteome</keyword>
<gene>
    <name evidence="2" type="ORF">H0H81_002691</name>
</gene>
<dbReference type="EMBL" id="JABCKI010006520">
    <property type="protein sequence ID" value="KAG5634256.1"/>
    <property type="molecule type" value="Genomic_DNA"/>
</dbReference>
<dbReference type="Proteomes" id="UP000717328">
    <property type="component" value="Unassembled WGS sequence"/>
</dbReference>
<name>A0A9P7K1G6_9AGAR</name>
<feature type="compositionally biased region" description="Polar residues" evidence="1">
    <location>
        <begin position="288"/>
        <end position="298"/>
    </location>
</feature>
<comment type="caution">
    <text evidence="2">The sequence shown here is derived from an EMBL/GenBank/DDBJ whole genome shotgun (WGS) entry which is preliminary data.</text>
</comment>
<evidence type="ECO:0000313" key="3">
    <source>
        <dbReference type="Proteomes" id="UP000717328"/>
    </source>
</evidence>